<proteinExistence type="predicted"/>
<keyword evidence="1" id="KW-0472">Membrane</keyword>
<organism evidence="2 3">
    <name type="scientific">Zizania palustris</name>
    <name type="common">Northern wild rice</name>
    <dbReference type="NCBI Taxonomy" id="103762"/>
    <lineage>
        <taxon>Eukaryota</taxon>
        <taxon>Viridiplantae</taxon>
        <taxon>Streptophyta</taxon>
        <taxon>Embryophyta</taxon>
        <taxon>Tracheophyta</taxon>
        <taxon>Spermatophyta</taxon>
        <taxon>Magnoliopsida</taxon>
        <taxon>Liliopsida</taxon>
        <taxon>Poales</taxon>
        <taxon>Poaceae</taxon>
        <taxon>BOP clade</taxon>
        <taxon>Oryzoideae</taxon>
        <taxon>Oryzeae</taxon>
        <taxon>Zizaniinae</taxon>
        <taxon>Zizania</taxon>
    </lineage>
</organism>
<comment type="caution">
    <text evidence="2">The sequence shown here is derived from an EMBL/GenBank/DDBJ whole genome shotgun (WGS) entry which is preliminary data.</text>
</comment>
<name>A0A8J5SAW5_ZIZPA</name>
<reference evidence="2" key="1">
    <citation type="journal article" date="2021" name="bioRxiv">
        <title>Whole Genome Assembly and Annotation of Northern Wild Rice, Zizania palustris L., Supports a Whole Genome Duplication in the Zizania Genus.</title>
        <authorList>
            <person name="Haas M."/>
            <person name="Kono T."/>
            <person name="Macchietto M."/>
            <person name="Millas R."/>
            <person name="McGilp L."/>
            <person name="Shao M."/>
            <person name="Duquette J."/>
            <person name="Hirsch C.N."/>
            <person name="Kimball J."/>
        </authorList>
    </citation>
    <scope>NUCLEOTIDE SEQUENCE</scope>
    <source>
        <tissue evidence="2">Fresh leaf tissue</tissue>
    </source>
</reference>
<keyword evidence="1" id="KW-0812">Transmembrane</keyword>
<protein>
    <submittedName>
        <fullName evidence="2">Uncharacterized protein</fullName>
    </submittedName>
</protein>
<gene>
    <name evidence="2" type="ORF">GUJ93_ZPchr0001g31772</name>
</gene>
<dbReference type="AlphaFoldDB" id="A0A8J5SAW5"/>
<dbReference type="EMBL" id="JAAALK010000288">
    <property type="protein sequence ID" value="KAG8052314.1"/>
    <property type="molecule type" value="Genomic_DNA"/>
</dbReference>
<evidence type="ECO:0000256" key="1">
    <source>
        <dbReference type="SAM" id="Phobius"/>
    </source>
</evidence>
<dbReference type="OrthoDB" id="938435at2759"/>
<reference evidence="2" key="2">
    <citation type="submission" date="2021-02" db="EMBL/GenBank/DDBJ databases">
        <authorList>
            <person name="Kimball J.A."/>
            <person name="Haas M.W."/>
            <person name="Macchietto M."/>
            <person name="Kono T."/>
            <person name="Duquette J."/>
            <person name="Shao M."/>
        </authorList>
    </citation>
    <scope>NUCLEOTIDE SEQUENCE</scope>
    <source>
        <tissue evidence="2">Fresh leaf tissue</tissue>
    </source>
</reference>
<keyword evidence="1" id="KW-1133">Transmembrane helix</keyword>
<accession>A0A8J5SAW5</accession>
<evidence type="ECO:0000313" key="2">
    <source>
        <dbReference type="EMBL" id="KAG8052314.1"/>
    </source>
</evidence>
<evidence type="ECO:0000313" key="3">
    <source>
        <dbReference type="Proteomes" id="UP000729402"/>
    </source>
</evidence>
<dbReference type="Proteomes" id="UP000729402">
    <property type="component" value="Unassembled WGS sequence"/>
</dbReference>
<keyword evidence="3" id="KW-1185">Reference proteome</keyword>
<sequence length="71" mass="8093">MWWVRRKPPKVKAFLAIVAVMATLIFIRFIIHDQDNLFVAAEAATIMLASWAIRIAEAPNTDLISGRPCRR</sequence>
<feature type="transmembrane region" description="Helical" evidence="1">
    <location>
        <begin position="12"/>
        <end position="31"/>
    </location>
</feature>